<dbReference type="GO" id="GO:0032259">
    <property type="term" value="P:methylation"/>
    <property type="evidence" value="ECO:0007669"/>
    <property type="project" value="UniProtKB-KW"/>
</dbReference>
<dbReference type="GO" id="GO:0005829">
    <property type="term" value="C:cytosol"/>
    <property type="evidence" value="ECO:0007669"/>
    <property type="project" value="TreeGrafter"/>
</dbReference>
<dbReference type="PRINTS" id="PR00108">
    <property type="entry name" value="THYMDSNTHASE"/>
</dbReference>
<evidence type="ECO:0000313" key="6">
    <source>
        <dbReference type="EMBL" id="OHB16856.1"/>
    </source>
</evidence>
<keyword evidence="3" id="KW-0808">Transferase</keyword>
<feature type="non-terminal residue" evidence="6">
    <location>
        <position position="1"/>
    </location>
</feature>
<dbReference type="GO" id="GO:0004799">
    <property type="term" value="F:thymidylate synthase activity"/>
    <property type="evidence" value="ECO:0007669"/>
    <property type="project" value="UniProtKB-UniRule"/>
</dbReference>
<accession>A0A1G2V5F6</accession>
<sequence length="305" mass="35615">KREFNSGIAIKSVFGRSMRFDLSKEFPLLTTKKVFLRGIIHELLWFLKGDVNIKYLVNNDVHIWDDWPYKEYKKKMDAREVPKLSQDKFISKIKEDNQFAKKWGELGPVYGRQWRRWPASDGREIDQLAWAIEKTKKYPDRKHVVVSAWNPEYVYEMAKPGTSMAIPPCHTMFNINVTNGKLSLLLYQRSADMFLGVPFNIASYSLLTMMLTQVCGYKVGEFVHMLGDTHLYGNHYEQAREQLTREPRQFPVMKINPDIKEIDGFSPEDFTLEGYDPHPPIKGEITVVGGFNEKDRKEFSFNKKS</sequence>
<evidence type="ECO:0000256" key="3">
    <source>
        <dbReference type="ARBA" id="ARBA00022679"/>
    </source>
</evidence>
<dbReference type="STRING" id="1802782.A2544_00325"/>
<dbReference type="InterPro" id="IPR000398">
    <property type="entry name" value="Thymidylate_synthase"/>
</dbReference>
<dbReference type="InterPro" id="IPR036926">
    <property type="entry name" value="Thymidate_synth/dCMP_Mease_sf"/>
</dbReference>
<dbReference type="PANTHER" id="PTHR11548">
    <property type="entry name" value="THYMIDYLATE SYNTHASE 1"/>
    <property type="match status" value="1"/>
</dbReference>
<reference evidence="6 7" key="1">
    <citation type="journal article" date="2016" name="Nat. Commun.">
        <title>Thousands of microbial genomes shed light on interconnected biogeochemical processes in an aquifer system.</title>
        <authorList>
            <person name="Anantharaman K."/>
            <person name="Brown C.T."/>
            <person name="Hug L.A."/>
            <person name="Sharon I."/>
            <person name="Castelle C.J."/>
            <person name="Probst A.J."/>
            <person name="Thomas B.C."/>
            <person name="Singh A."/>
            <person name="Wilkins M.J."/>
            <person name="Karaoz U."/>
            <person name="Brodie E.L."/>
            <person name="Williams K.H."/>
            <person name="Hubbard S.S."/>
            <person name="Banfield J.F."/>
        </authorList>
    </citation>
    <scope>NUCLEOTIDE SEQUENCE [LARGE SCALE GENOMIC DNA]</scope>
</reference>
<evidence type="ECO:0000256" key="4">
    <source>
        <dbReference type="NCBIfam" id="TIGR03284"/>
    </source>
</evidence>
<dbReference type="HAMAP" id="MF_00008">
    <property type="entry name" value="Thymidy_synth_bact"/>
    <property type="match status" value="1"/>
</dbReference>
<dbReference type="NCBIfam" id="TIGR03284">
    <property type="entry name" value="thym_sym"/>
    <property type="match status" value="1"/>
</dbReference>
<dbReference type="Proteomes" id="UP000176868">
    <property type="component" value="Unassembled WGS sequence"/>
</dbReference>
<proteinExistence type="inferred from homology"/>
<dbReference type="AlphaFoldDB" id="A0A1G2V5F6"/>
<dbReference type="CDD" id="cd00351">
    <property type="entry name" value="TS_Pyrimidine_HMase"/>
    <property type="match status" value="1"/>
</dbReference>
<dbReference type="PANTHER" id="PTHR11548:SF9">
    <property type="entry name" value="THYMIDYLATE SYNTHASE"/>
    <property type="match status" value="1"/>
</dbReference>
<comment type="caution">
    <text evidence="6">The sequence shown here is derived from an EMBL/GenBank/DDBJ whole genome shotgun (WGS) entry which is preliminary data.</text>
</comment>
<evidence type="ECO:0000256" key="1">
    <source>
        <dbReference type="ARBA" id="ARBA00011947"/>
    </source>
</evidence>
<dbReference type="Pfam" id="PF00303">
    <property type="entry name" value="Thymidylat_synt"/>
    <property type="match status" value="1"/>
</dbReference>
<dbReference type="GO" id="GO:0006231">
    <property type="term" value="P:dTMP biosynthetic process"/>
    <property type="evidence" value="ECO:0007669"/>
    <property type="project" value="InterPro"/>
</dbReference>
<name>A0A1G2V5F6_9BACT</name>
<feature type="domain" description="Thymidylate synthase/dCMP hydroxymethylase" evidence="5">
    <location>
        <begin position="6"/>
        <end position="287"/>
    </location>
</feature>
<dbReference type="InterPro" id="IPR023451">
    <property type="entry name" value="Thymidate_synth/dCMP_Mease_dom"/>
</dbReference>
<dbReference type="InterPro" id="IPR045097">
    <property type="entry name" value="Thymidate_synth/dCMP_Mease"/>
</dbReference>
<dbReference type="NCBIfam" id="NF002496">
    <property type="entry name" value="PRK01827.1-2"/>
    <property type="match status" value="1"/>
</dbReference>
<gene>
    <name evidence="6" type="ORF">A2544_00325</name>
</gene>
<dbReference type="Gene3D" id="3.30.572.10">
    <property type="entry name" value="Thymidylate synthase/dCMP hydroxymethylase domain"/>
    <property type="match status" value="1"/>
</dbReference>
<evidence type="ECO:0000256" key="2">
    <source>
        <dbReference type="ARBA" id="ARBA00022603"/>
    </source>
</evidence>
<evidence type="ECO:0000313" key="7">
    <source>
        <dbReference type="Proteomes" id="UP000176868"/>
    </source>
</evidence>
<dbReference type="EMBL" id="MHWZ01000035">
    <property type="protein sequence ID" value="OHB16856.1"/>
    <property type="molecule type" value="Genomic_DNA"/>
</dbReference>
<dbReference type="SUPFAM" id="SSF55831">
    <property type="entry name" value="Thymidylate synthase/dCMP hydroxymethylase"/>
    <property type="match status" value="1"/>
</dbReference>
<organism evidence="6 7">
    <name type="scientific">Candidatus Zambryskibacteria bacterium RIFOXYD2_FULL_43_10</name>
    <dbReference type="NCBI Taxonomy" id="1802782"/>
    <lineage>
        <taxon>Bacteria</taxon>
        <taxon>Candidatus Zambryskiibacteriota</taxon>
    </lineage>
</organism>
<keyword evidence="2" id="KW-0489">Methyltransferase</keyword>
<dbReference type="EC" id="2.1.1.45" evidence="1 4"/>
<protein>
    <recommendedName>
        <fullName evidence="1 4">Thymidylate synthase</fullName>
        <ecNumber evidence="1 4">2.1.1.45</ecNumber>
    </recommendedName>
</protein>
<evidence type="ECO:0000259" key="5">
    <source>
        <dbReference type="Pfam" id="PF00303"/>
    </source>
</evidence>